<comment type="pathway">
    <text evidence="3">Cofactor biosynthesis; thiamine diphosphate biosynthesis; 4-methyl-5-(2-phosphoethyl)-thiazole from 5-(2-hydroxyethyl)-4-methylthiazole: step 1/1.</text>
</comment>
<dbReference type="GO" id="GO:0005524">
    <property type="term" value="F:ATP binding"/>
    <property type="evidence" value="ECO:0007669"/>
    <property type="project" value="UniProtKB-KW"/>
</dbReference>
<keyword evidence="9" id="KW-0067">ATP-binding</keyword>
<keyword evidence="5" id="KW-0808">Transferase</keyword>
<keyword evidence="8 12" id="KW-0418">Kinase</keyword>
<dbReference type="GO" id="GO:0004417">
    <property type="term" value="F:hydroxyethylthiazole kinase activity"/>
    <property type="evidence" value="ECO:0007669"/>
    <property type="project" value="UniProtKB-EC"/>
</dbReference>
<evidence type="ECO:0000256" key="8">
    <source>
        <dbReference type="ARBA" id="ARBA00022777"/>
    </source>
</evidence>
<dbReference type="SUPFAM" id="SSF53613">
    <property type="entry name" value="Ribokinase-like"/>
    <property type="match status" value="1"/>
</dbReference>
<dbReference type="InterPro" id="IPR000417">
    <property type="entry name" value="Hyethyz_kinase"/>
</dbReference>
<evidence type="ECO:0000256" key="9">
    <source>
        <dbReference type="ARBA" id="ARBA00022840"/>
    </source>
</evidence>
<accession>A0A1G8JR05</accession>
<dbReference type="Proteomes" id="UP000199382">
    <property type="component" value="Unassembled WGS sequence"/>
</dbReference>
<gene>
    <name evidence="12" type="ORF">SAMN04488026_100240</name>
</gene>
<evidence type="ECO:0000313" key="12">
    <source>
        <dbReference type="EMBL" id="SDI33684.1"/>
    </source>
</evidence>
<dbReference type="GO" id="GO:0009228">
    <property type="term" value="P:thiamine biosynthetic process"/>
    <property type="evidence" value="ECO:0007669"/>
    <property type="project" value="UniProtKB-KW"/>
</dbReference>
<keyword evidence="10" id="KW-0460">Magnesium</keyword>
<reference evidence="12 13" key="1">
    <citation type="submission" date="2016-10" db="EMBL/GenBank/DDBJ databases">
        <authorList>
            <person name="de Groot N.N."/>
        </authorList>
    </citation>
    <scope>NUCLEOTIDE SEQUENCE [LARGE SCALE GENOMIC DNA]</scope>
    <source>
        <strain evidence="12 13">DSM 25294</strain>
    </source>
</reference>
<keyword evidence="7" id="KW-0547">Nucleotide-binding</keyword>
<keyword evidence="13" id="KW-1185">Reference proteome</keyword>
<comment type="catalytic activity">
    <reaction evidence="1">
        <text>5-(2-hydroxyethyl)-4-methylthiazole + ATP = 4-methyl-5-(2-phosphooxyethyl)-thiazole + ADP + H(+)</text>
        <dbReference type="Rhea" id="RHEA:24212"/>
        <dbReference type="ChEBI" id="CHEBI:15378"/>
        <dbReference type="ChEBI" id="CHEBI:17957"/>
        <dbReference type="ChEBI" id="CHEBI:30616"/>
        <dbReference type="ChEBI" id="CHEBI:58296"/>
        <dbReference type="ChEBI" id="CHEBI:456216"/>
        <dbReference type="EC" id="2.7.1.50"/>
    </reaction>
</comment>
<dbReference type="UniPathway" id="UPA00060">
    <property type="reaction ID" value="UER00139"/>
</dbReference>
<comment type="cofactor">
    <cofactor evidence="2">
        <name>Mg(2+)</name>
        <dbReference type="ChEBI" id="CHEBI:18420"/>
    </cofactor>
</comment>
<evidence type="ECO:0000256" key="10">
    <source>
        <dbReference type="ARBA" id="ARBA00022842"/>
    </source>
</evidence>
<dbReference type="NCBIfam" id="NF006830">
    <property type="entry name" value="PRK09355.1"/>
    <property type="match status" value="1"/>
</dbReference>
<evidence type="ECO:0000256" key="5">
    <source>
        <dbReference type="ARBA" id="ARBA00022679"/>
    </source>
</evidence>
<organism evidence="12 13">
    <name type="scientific">Aliiruegeria lutimaris</name>
    <dbReference type="NCBI Taxonomy" id="571298"/>
    <lineage>
        <taxon>Bacteria</taxon>
        <taxon>Pseudomonadati</taxon>
        <taxon>Pseudomonadota</taxon>
        <taxon>Alphaproteobacteria</taxon>
        <taxon>Rhodobacterales</taxon>
        <taxon>Roseobacteraceae</taxon>
        <taxon>Aliiruegeria</taxon>
    </lineage>
</organism>
<dbReference type="CDD" id="cd01170">
    <property type="entry name" value="THZ_kinase"/>
    <property type="match status" value="1"/>
</dbReference>
<keyword evidence="11" id="KW-0784">Thiamine biosynthesis</keyword>
<dbReference type="GO" id="GO:0009229">
    <property type="term" value="P:thiamine diphosphate biosynthetic process"/>
    <property type="evidence" value="ECO:0007669"/>
    <property type="project" value="UniProtKB-UniPathway"/>
</dbReference>
<evidence type="ECO:0000256" key="1">
    <source>
        <dbReference type="ARBA" id="ARBA00001771"/>
    </source>
</evidence>
<dbReference type="InterPro" id="IPR029056">
    <property type="entry name" value="Ribokinase-like"/>
</dbReference>
<keyword evidence="6" id="KW-0479">Metal-binding</keyword>
<evidence type="ECO:0000256" key="7">
    <source>
        <dbReference type="ARBA" id="ARBA00022741"/>
    </source>
</evidence>
<dbReference type="EC" id="2.7.1.50" evidence="4"/>
<evidence type="ECO:0000313" key="13">
    <source>
        <dbReference type="Proteomes" id="UP000199382"/>
    </source>
</evidence>
<dbReference type="Gene3D" id="3.40.1190.20">
    <property type="match status" value="1"/>
</dbReference>
<protein>
    <recommendedName>
        <fullName evidence="4">hydroxyethylthiazole kinase</fullName>
        <ecNumber evidence="4">2.7.1.50</ecNumber>
    </recommendedName>
</protein>
<dbReference type="PRINTS" id="PR01099">
    <property type="entry name" value="HYETHTZKNASE"/>
</dbReference>
<proteinExistence type="predicted"/>
<evidence type="ECO:0000256" key="6">
    <source>
        <dbReference type="ARBA" id="ARBA00022723"/>
    </source>
</evidence>
<evidence type="ECO:0000256" key="4">
    <source>
        <dbReference type="ARBA" id="ARBA00012129"/>
    </source>
</evidence>
<name>A0A1G8JR05_9RHOB</name>
<evidence type="ECO:0000256" key="2">
    <source>
        <dbReference type="ARBA" id="ARBA00001946"/>
    </source>
</evidence>
<dbReference type="EMBL" id="FNEK01000002">
    <property type="protein sequence ID" value="SDI33684.1"/>
    <property type="molecule type" value="Genomic_DNA"/>
</dbReference>
<evidence type="ECO:0000256" key="11">
    <source>
        <dbReference type="ARBA" id="ARBA00022977"/>
    </source>
</evidence>
<dbReference type="Pfam" id="PF02110">
    <property type="entry name" value="HK"/>
    <property type="match status" value="1"/>
</dbReference>
<evidence type="ECO:0000256" key="3">
    <source>
        <dbReference type="ARBA" id="ARBA00004868"/>
    </source>
</evidence>
<dbReference type="GO" id="GO:0000287">
    <property type="term" value="F:magnesium ion binding"/>
    <property type="evidence" value="ECO:0007669"/>
    <property type="project" value="InterPro"/>
</dbReference>
<dbReference type="AlphaFoldDB" id="A0A1G8JR05"/>
<dbReference type="STRING" id="571298.SAMN04488026_100240"/>
<sequence length="207" mass="20738">MSTPSESPAAMRAAAPLVQCITNFVAMNFQADVLLAAGAAPAMVHDPEEAGEFAAIAPVVSVNIGTLSPRWVEGMLEAALVARKANSPWVLDTVACFATGLRRDATAKLMQVGPSILSGNASEIIAVAGQASAGRGVDAGDTVAAAEEAACKVAKQVGCIVAVTGEVDYVTDGEKAVRISGGSSLMPQVTAMGCSLSALCAAYAAAV</sequence>